<evidence type="ECO:0000256" key="4">
    <source>
        <dbReference type="ARBA" id="ARBA00022989"/>
    </source>
</evidence>
<evidence type="ECO:0000313" key="8">
    <source>
        <dbReference type="Proteomes" id="UP000321051"/>
    </source>
</evidence>
<dbReference type="Pfam" id="PF03741">
    <property type="entry name" value="TerC"/>
    <property type="match status" value="1"/>
</dbReference>
<organism evidence="7 8">
    <name type="scientific">Marinococcus halophilus</name>
    <dbReference type="NCBI Taxonomy" id="1371"/>
    <lineage>
        <taxon>Bacteria</taxon>
        <taxon>Bacillati</taxon>
        <taxon>Bacillota</taxon>
        <taxon>Bacilli</taxon>
        <taxon>Bacillales</taxon>
        <taxon>Bacillaceae</taxon>
        <taxon>Marinococcus</taxon>
    </lineage>
</organism>
<reference evidence="7 8" key="1">
    <citation type="submission" date="2019-07" db="EMBL/GenBank/DDBJ databases">
        <title>Whole genome shotgun sequence of Marinococcus halophilus NBRC 102359.</title>
        <authorList>
            <person name="Hosoyama A."/>
            <person name="Uohara A."/>
            <person name="Ohji S."/>
            <person name="Ichikawa N."/>
        </authorList>
    </citation>
    <scope>NUCLEOTIDE SEQUENCE [LARGE SCALE GENOMIC DNA]</scope>
    <source>
        <strain evidence="7 8">NBRC 102359</strain>
    </source>
</reference>
<keyword evidence="3 6" id="KW-0812">Transmembrane</keyword>
<dbReference type="OrthoDB" id="9806211at2"/>
<feature type="transmembrane region" description="Helical" evidence="6">
    <location>
        <begin position="158"/>
        <end position="178"/>
    </location>
</feature>
<feature type="transmembrane region" description="Helical" evidence="6">
    <location>
        <begin position="47"/>
        <end position="68"/>
    </location>
</feature>
<dbReference type="Proteomes" id="UP000321051">
    <property type="component" value="Unassembled WGS sequence"/>
</dbReference>
<evidence type="ECO:0000313" key="7">
    <source>
        <dbReference type="EMBL" id="GEK59323.1"/>
    </source>
</evidence>
<comment type="caution">
    <text evidence="7">The sequence shown here is derived from an EMBL/GenBank/DDBJ whole genome shotgun (WGS) entry which is preliminary data.</text>
</comment>
<evidence type="ECO:0000256" key="6">
    <source>
        <dbReference type="SAM" id="Phobius"/>
    </source>
</evidence>
<comment type="similarity">
    <text evidence="2">Belongs to the TerC family.</text>
</comment>
<feature type="transmembrane region" description="Helical" evidence="6">
    <location>
        <begin position="74"/>
        <end position="91"/>
    </location>
</feature>
<accession>A0A510Y827</accession>
<keyword evidence="4 6" id="KW-1133">Transmembrane helix</keyword>
<sequence length="260" mass="28325">MDASLLMEYSWVLVILVLLEGVLAADNAMVLAVMVKDLPEKQRKKALFYGLFGAFLFRFGSLFIISFLAGVWQVQAIGAAYLLYIAINHIIRHMVRHHQHQSEVAVTNKTKSPGFWKTVLKVELADIAFAVDSILAGVALAITLPASGLPSIGGLDGGIFAVILFGGLIGVVIMRFAAGKFVILLEKRPGLEITAFVIVGWVGVKLAVYALSHPALHIIPEAFSHSPLWKASFYIILVVIAVSGWFLSSPKIEDETAKER</sequence>
<dbReference type="NCBIfam" id="TIGR03716">
    <property type="entry name" value="R_switched_YkoY"/>
    <property type="match status" value="1"/>
</dbReference>
<feature type="transmembrane region" description="Helical" evidence="6">
    <location>
        <begin position="231"/>
        <end position="248"/>
    </location>
</feature>
<evidence type="ECO:0000256" key="5">
    <source>
        <dbReference type="ARBA" id="ARBA00023136"/>
    </source>
</evidence>
<dbReference type="RefSeq" id="WP_094907916.1">
    <property type="nucleotide sequence ID" value="NZ_BJUN01000013.1"/>
</dbReference>
<name>A0A510Y827_MARHA</name>
<keyword evidence="8" id="KW-1185">Reference proteome</keyword>
<dbReference type="PANTHER" id="PTHR30238:SF4">
    <property type="entry name" value="SLL1022 PROTEIN"/>
    <property type="match status" value="1"/>
</dbReference>
<protein>
    <submittedName>
        <fullName evidence="7">Membrane protein</fullName>
    </submittedName>
</protein>
<feature type="transmembrane region" description="Helical" evidence="6">
    <location>
        <begin position="127"/>
        <end position="146"/>
    </location>
</feature>
<evidence type="ECO:0000256" key="3">
    <source>
        <dbReference type="ARBA" id="ARBA00022692"/>
    </source>
</evidence>
<dbReference type="EMBL" id="BJUN01000013">
    <property type="protein sequence ID" value="GEK59323.1"/>
    <property type="molecule type" value="Genomic_DNA"/>
</dbReference>
<dbReference type="GO" id="GO:0016020">
    <property type="term" value="C:membrane"/>
    <property type="evidence" value="ECO:0007669"/>
    <property type="project" value="UniProtKB-SubCell"/>
</dbReference>
<dbReference type="InterPro" id="IPR005496">
    <property type="entry name" value="Integral_membrane_TerC"/>
</dbReference>
<proteinExistence type="inferred from homology"/>
<comment type="subcellular location">
    <subcellularLocation>
        <location evidence="1">Membrane</location>
        <topology evidence="1">Multi-pass membrane protein</topology>
    </subcellularLocation>
</comment>
<evidence type="ECO:0000256" key="2">
    <source>
        <dbReference type="ARBA" id="ARBA00007511"/>
    </source>
</evidence>
<feature type="transmembrane region" description="Helical" evidence="6">
    <location>
        <begin position="190"/>
        <end position="211"/>
    </location>
</feature>
<evidence type="ECO:0000256" key="1">
    <source>
        <dbReference type="ARBA" id="ARBA00004141"/>
    </source>
</evidence>
<keyword evidence="5 6" id="KW-0472">Membrane</keyword>
<dbReference type="InterPro" id="IPR022493">
    <property type="entry name" value="CHP03716_TM_YkoY"/>
</dbReference>
<dbReference type="PANTHER" id="PTHR30238">
    <property type="entry name" value="MEMBRANE BOUND PREDICTED REDOX MODULATOR"/>
    <property type="match status" value="1"/>
</dbReference>
<gene>
    <name evidence="7" type="ORF">MHA01_22280</name>
</gene>
<dbReference type="AlphaFoldDB" id="A0A510Y827"/>
<feature type="transmembrane region" description="Helical" evidence="6">
    <location>
        <begin position="12"/>
        <end position="35"/>
    </location>
</feature>